<gene>
    <name evidence="11" type="ORF">LENED_012577</name>
</gene>
<feature type="chain" id="PRO_5010184612" evidence="10">
    <location>
        <begin position="18"/>
        <end position="313"/>
    </location>
</feature>
<keyword evidence="11" id="KW-0808">Transferase</keyword>
<evidence type="ECO:0000256" key="8">
    <source>
        <dbReference type="ARBA" id="ARBA00023136"/>
    </source>
</evidence>
<dbReference type="Pfam" id="PF04756">
    <property type="entry name" value="OST3_OST6"/>
    <property type="match status" value="1"/>
</dbReference>
<feature type="signal peptide" evidence="10">
    <location>
        <begin position="1"/>
        <end position="17"/>
    </location>
</feature>
<comment type="similarity">
    <text evidence="3">Belongs to the OST3/OST6 family.</text>
</comment>
<reference evidence="11 12" key="1">
    <citation type="submission" date="2016-08" db="EMBL/GenBank/DDBJ databases">
        <authorList>
            <consortium name="Lentinula edodes genome sequencing consortium"/>
            <person name="Sakamoto Y."/>
            <person name="Nakade K."/>
            <person name="Sato S."/>
            <person name="Yoshida Y."/>
            <person name="Miyazaki K."/>
            <person name="Natsume S."/>
            <person name="Konno N."/>
        </authorList>
    </citation>
    <scope>NUCLEOTIDE SEQUENCE [LARGE SCALE GENOMIC DNA]</scope>
    <source>
        <strain evidence="11 12">NBRC 111202</strain>
    </source>
</reference>
<keyword evidence="7 9" id="KW-1133">Transmembrane helix</keyword>
<reference evidence="11 12" key="2">
    <citation type="submission" date="2017-02" db="EMBL/GenBank/DDBJ databases">
        <title>A genome survey and senescence transcriptome analysis in Lentinula edodes.</title>
        <authorList>
            <person name="Sakamoto Y."/>
            <person name="Nakade K."/>
            <person name="Sato S."/>
            <person name="Yoshida Y."/>
            <person name="Miyazaki K."/>
            <person name="Natsume S."/>
            <person name="Konno N."/>
        </authorList>
    </citation>
    <scope>NUCLEOTIDE SEQUENCE [LARGE SCALE GENOMIC DNA]</scope>
    <source>
        <strain evidence="11 12">NBRC 111202</strain>
    </source>
</reference>
<evidence type="ECO:0000256" key="7">
    <source>
        <dbReference type="ARBA" id="ARBA00022989"/>
    </source>
</evidence>
<feature type="transmembrane region" description="Helical" evidence="9">
    <location>
        <begin position="173"/>
        <end position="194"/>
    </location>
</feature>
<comment type="function">
    <text evidence="1">Subunit of the oligosaccharyl transferase (OST) complex that catalyzes the initial transfer of a defined glycan (Glc(3)Man(9)GlcNAc(2) in eukaryotes) from the lipid carrier dolichol-pyrophosphate to an asparagine residue within an Asn-X-Ser/Thr consensus motif in nascent polypeptide chains, the first step in protein N-glycosylation. N-glycosylation occurs cotranslationally and the complex associates with the Sec61 complex at the channel-forming translocon complex that mediates protein translocation across the endoplasmic reticulum (ER). All subunits are required for a maximal enzyme activity.</text>
</comment>
<keyword evidence="6" id="KW-0256">Endoplasmic reticulum</keyword>
<evidence type="ECO:0000313" key="11">
    <source>
        <dbReference type="EMBL" id="GAW10323.1"/>
    </source>
</evidence>
<protein>
    <submittedName>
        <fullName evidence="11">Oligosaccharyl transferase subunit OST3 OST6 family</fullName>
    </submittedName>
</protein>
<feature type="transmembrane region" description="Helical" evidence="9">
    <location>
        <begin position="250"/>
        <end position="270"/>
    </location>
</feature>
<dbReference type="SUPFAM" id="SSF52833">
    <property type="entry name" value="Thioredoxin-like"/>
    <property type="match status" value="1"/>
</dbReference>
<dbReference type="InterPro" id="IPR036249">
    <property type="entry name" value="Thioredoxin-like_sf"/>
</dbReference>
<evidence type="ECO:0000256" key="1">
    <source>
        <dbReference type="ARBA" id="ARBA00002791"/>
    </source>
</evidence>
<comment type="subcellular location">
    <subcellularLocation>
        <location evidence="2">Endoplasmic reticulum membrane</location>
        <topology evidence="2">Multi-pass membrane protein</topology>
    </subcellularLocation>
</comment>
<dbReference type="AlphaFoldDB" id="A0A1Q3ESZ9"/>
<dbReference type="GO" id="GO:0008250">
    <property type="term" value="C:oligosaccharyltransferase complex"/>
    <property type="evidence" value="ECO:0007669"/>
    <property type="project" value="TreeGrafter"/>
</dbReference>
<dbReference type="STRING" id="5353.A0A1Q3ESZ9"/>
<proteinExistence type="inferred from homology"/>
<dbReference type="InterPro" id="IPR021149">
    <property type="entry name" value="OligosaccharylTrfase_OST3/OST6"/>
</dbReference>
<dbReference type="GO" id="GO:0016740">
    <property type="term" value="F:transferase activity"/>
    <property type="evidence" value="ECO:0007669"/>
    <property type="project" value="UniProtKB-KW"/>
</dbReference>
<dbReference type="Proteomes" id="UP000188533">
    <property type="component" value="Unassembled WGS sequence"/>
</dbReference>
<keyword evidence="8 9" id="KW-0472">Membrane</keyword>
<evidence type="ECO:0000313" key="12">
    <source>
        <dbReference type="Proteomes" id="UP000188533"/>
    </source>
</evidence>
<evidence type="ECO:0000256" key="2">
    <source>
        <dbReference type="ARBA" id="ARBA00004477"/>
    </source>
</evidence>
<evidence type="ECO:0000256" key="4">
    <source>
        <dbReference type="ARBA" id="ARBA00022692"/>
    </source>
</evidence>
<dbReference type="PANTHER" id="PTHR12692">
    <property type="entry name" value="DOLICHYL-DIPHOSPHOOLIGOSACCHARIDE--PROTEIN GLYCOSYLTRANSFERASE-RELATED"/>
    <property type="match status" value="1"/>
</dbReference>
<evidence type="ECO:0000256" key="3">
    <source>
        <dbReference type="ARBA" id="ARBA00009561"/>
    </source>
</evidence>
<dbReference type="EMBL" id="BDGU01001669">
    <property type="protein sequence ID" value="GAW10323.1"/>
    <property type="molecule type" value="Genomic_DNA"/>
</dbReference>
<name>A0A1Q3ESZ9_LENED</name>
<evidence type="ECO:0000256" key="5">
    <source>
        <dbReference type="ARBA" id="ARBA00022729"/>
    </source>
</evidence>
<keyword evidence="5 10" id="KW-0732">Signal</keyword>
<keyword evidence="12" id="KW-1185">Reference proteome</keyword>
<dbReference type="GO" id="GO:0018279">
    <property type="term" value="P:protein N-linked glycosylation via asparagine"/>
    <property type="evidence" value="ECO:0007669"/>
    <property type="project" value="TreeGrafter"/>
</dbReference>
<dbReference type="Gene3D" id="3.40.30.10">
    <property type="entry name" value="Glutaredoxin"/>
    <property type="match status" value="1"/>
</dbReference>
<accession>A0A1Q3ESZ9</accession>
<evidence type="ECO:0000256" key="6">
    <source>
        <dbReference type="ARBA" id="ARBA00022824"/>
    </source>
</evidence>
<feature type="transmembrane region" description="Helical" evidence="9">
    <location>
        <begin position="282"/>
        <end position="302"/>
    </location>
</feature>
<dbReference type="OrthoDB" id="67566at2759"/>
<evidence type="ECO:0000256" key="10">
    <source>
        <dbReference type="SAM" id="SignalP"/>
    </source>
</evidence>
<sequence length="313" mass="34802">MKLLGFLPFLALPLVFAATKDSKSQLVSLAASGNGVIRLDASAFDLLTAPNRDWSASIHFTALDKRRRCAPCKEFDPAWNSVAKAWATVPAEQRDNHFFATLDFDEAPTVFQKLNLASAPVVWVYGPTEGPRASGRNVPSKYDFSNGFEAEPLAQHLSNHTPIPIPYKAPIDWARWITFISGLLGFALTLRFIAPVLQNRWTWAIITIVTSLTMTGGFMFTRIRGSPYTGADGSWIAGGYQNQFGQEVQVVALIYGTLAFSVVMLTMIVPYQTSPARQRLQVYLWSGVLMLVYSVLVTLFRVKNRGYPFKLLL</sequence>
<comment type="caution">
    <text evidence="11">The sequence shown here is derived from an EMBL/GenBank/DDBJ whole genome shotgun (WGS) entry which is preliminary data.</text>
</comment>
<evidence type="ECO:0000256" key="9">
    <source>
        <dbReference type="SAM" id="Phobius"/>
    </source>
</evidence>
<feature type="transmembrane region" description="Helical" evidence="9">
    <location>
        <begin position="201"/>
        <end position="220"/>
    </location>
</feature>
<dbReference type="PANTHER" id="PTHR12692:SF0">
    <property type="entry name" value="GH11935P"/>
    <property type="match status" value="1"/>
</dbReference>
<organism evidence="11 12">
    <name type="scientific">Lentinula edodes</name>
    <name type="common">Shiitake mushroom</name>
    <name type="synonym">Lentinus edodes</name>
    <dbReference type="NCBI Taxonomy" id="5353"/>
    <lineage>
        <taxon>Eukaryota</taxon>
        <taxon>Fungi</taxon>
        <taxon>Dikarya</taxon>
        <taxon>Basidiomycota</taxon>
        <taxon>Agaricomycotina</taxon>
        <taxon>Agaricomycetes</taxon>
        <taxon>Agaricomycetidae</taxon>
        <taxon>Agaricales</taxon>
        <taxon>Marasmiineae</taxon>
        <taxon>Omphalotaceae</taxon>
        <taxon>Lentinula</taxon>
    </lineage>
</organism>
<keyword evidence="4 9" id="KW-0812">Transmembrane</keyword>